<gene>
    <name evidence="4" type="primary">lptD</name>
    <name evidence="8" type="ORF">MNKW57_00460</name>
</gene>
<dbReference type="Pfam" id="PF04453">
    <property type="entry name" value="LptD"/>
    <property type="match status" value="1"/>
</dbReference>
<evidence type="ECO:0000259" key="6">
    <source>
        <dbReference type="Pfam" id="PF04453"/>
    </source>
</evidence>
<evidence type="ECO:0000313" key="8">
    <source>
        <dbReference type="EMBL" id="GMG85725.1"/>
    </source>
</evidence>
<comment type="subcellular location">
    <subcellularLocation>
        <location evidence="4">Cell outer membrane</location>
    </subcellularLocation>
</comment>
<dbReference type="PANTHER" id="PTHR30189:SF1">
    <property type="entry name" value="LPS-ASSEMBLY PROTEIN LPTD"/>
    <property type="match status" value="1"/>
</dbReference>
<proteinExistence type="inferred from homology"/>
<dbReference type="InterPro" id="IPR050218">
    <property type="entry name" value="LptD"/>
</dbReference>
<feature type="domain" description="LPS-assembly protein LptD central" evidence="7">
    <location>
        <begin position="245"/>
        <end position="323"/>
    </location>
</feature>
<dbReference type="PANTHER" id="PTHR30189">
    <property type="entry name" value="LPS-ASSEMBLY PROTEIN"/>
    <property type="match status" value="1"/>
</dbReference>
<evidence type="ECO:0000313" key="9">
    <source>
        <dbReference type="Proteomes" id="UP001224392"/>
    </source>
</evidence>
<name>A0ABQ6LUH6_9GAMM</name>
<evidence type="ECO:0000256" key="4">
    <source>
        <dbReference type="HAMAP-Rule" id="MF_01411"/>
    </source>
</evidence>
<evidence type="ECO:0000256" key="1">
    <source>
        <dbReference type="ARBA" id="ARBA00022729"/>
    </source>
</evidence>
<dbReference type="RefSeq" id="WP_285762255.1">
    <property type="nucleotide sequence ID" value="NZ_BSYJ01000001.1"/>
</dbReference>
<dbReference type="InterPro" id="IPR020889">
    <property type="entry name" value="LipoPS_assembly_LptD"/>
</dbReference>
<feature type="chain" id="PRO_5044929219" description="LPS-assembly protein LptD" evidence="4">
    <location>
        <begin position="41"/>
        <end position="882"/>
    </location>
</feature>
<dbReference type="InterPro" id="IPR007543">
    <property type="entry name" value="LptD_C"/>
</dbReference>
<evidence type="ECO:0000259" key="5">
    <source>
        <dbReference type="Pfam" id="PF03968"/>
    </source>
</evidence>
<dbReference type="InterPro" id="IPR045659">
    <property type="entry name" value="LptD_2"/>
</dbReference>
<comment type="caution">
    <text evidence="8">The sequence shown here is derived from an EMBL/GenBank/DDBJ whole genome shotgun (WGS) entry which is preliminary data.</text>
</comment>
<reference evidence="8 9" key="1">
    <citation type="submission" date="2023-04" db="EMBL/GenBank/DDBJ databases">
        <title>Marinobulbifer ophiurae gen. nov., sp. Nov., isolate from tissue of brittle star Ophioplocus japonicus.</title>
        <authorList>
            <person name="Kawano K."/>
            <person name="Sawayama S."/>
            <person name="Nakagawa S."/>
        </authorList>
    </citation>
    <scope>NUCLEOTIDE SEQUENCE [LARGE SCALE GENOMIC DNA]</scope>
    <source>
        <strain evidence="8 9">NKW57</strain>
    </source>
</reference>
<dbReference type="Pfam" id="PF19838">
    <property type="entry name" value="LptD_2"/>
    <property type="match status" value="1"/>
</dbReference>
<evidence type="ECO:0000256" key="2">
    <source>
        <dbReference type="ARBA" id="ARBA00023136"/>
    </source>
</evidence>
<feature type="signal peptide" evidence="4">
    <location>
        <begin position="1"/>
        <end position="40"/>
    </location>
</feature>
<dbReference type="HAMAP" id="MF_01411">
    <property type="entry name" value="LPS_assembly_LptD"/>
    <property type="match status" value="1"/>
</dbReference>
<comment type="similarity">
    <text evidence="4">Belongs to the LptD family.</text>
</comment>
<dbReference type="Proteomes" id="UP001224392">
    <property type="component" value="Unassembled WGS sequence"/>
</dbReference>
<keyword evidence="9" id="KW-1185">Reference proteome</keyword>
<evidence type="ECO:0000259" key="7">
    <source>
        <dbReference type="Pfam" id="PF19838"/>
    </source>
</evidence>
<keyword evidence="2 4" id="KW-0472">Membrane</keyword>
<sequence precursor="true">MPDAFKRHTLAAAISTKPRLRGFSLATALGICTLTAPAFAQTVTPETAASNCSCNNEPGTAIPELDWRPLQTLTPEELARVRTNCCGAYVPPPMDYPDAELPPEEAALRARAQESQWLPDGSAELKGDVHITQGFRSVKADKVIVNRETSTARMHGNIEVREPGLLLRGSEAEFHTDSAAGAVVDASYVIHPTHVHGDAKLVAREANGELILEEGSYTVCEPGHVSWRMIGGEIVIDNVERQGVARDMRLEIADVPVLYLPYMRFPVGDARLSGLLFPSISVNTENGLDLTVPYYFNIAPQMDATLAPRYVEKRGTGLEAEFRHLNQWVSTEVRGAFLGSDKGGDNEDRDRLVDAGVPESAIFPTKGQDRWLLDILQRGAAGPWRTTIAYTEVSDPDYFRDLDARSLSVNAETQVSQMAQVQYGGENWISTLRLQEYQMLTRDKFDPLSQLPRLEIDGLYQWDDISLQLDHEFVSWGGDSSQSIEYIAGLNTPSIEPSVRSVTRNFVLGNRHRLDYRLGLDKEWVWGFLRPALHGRYLGYDLDEQYLLPEQSGTPTAGAAQFTLDTGLFFERPGSLLGSEYIQTFEPRLFLFASTDADQSDFFDVADINGDLPGGLTDLDFDTNEFTFGYNQLFRENIFSGGDRIEDGARISIGATTRFIDDASGREVLAASIGQIYYLEDRRYLRDRNFLTPEDEDFEDDSSSEIAALVEGRLTDKLRLGTEVTYANDTGMVNRGNVTLRYYDAQQRIANISYRYLRDEERFDFDGNLVGGPVKQLDASLVWPTLMNTSVIGRVNYDLTFKRELEYIAGLEYNSCCYRARLVWRRSLDNDLAGFIADEDLRFDEGIYLELQLKGLGGLGTSVSGMLGDGIANFEQRELLTQ</sequence>
<protein>
    <recommendedName>
        <fullName evidence="4">LPS-assembly protein LptD</fullName>
    </recommendedName>
</protein>
<organism evidence="8 9">
    <name type="scientific">Biformimicrobium ophioploci</name>
    <dbReference type="NCBI Taxonomy" id="3036711"/>
    <lineage>
        <taxon>Bacteria</taxon>
        <taxon>Pseudomonadati</taxon>
        <taxon>Pseudomonadota</taxon>
        <taxon>Gammaproteobacteria</taxon>
        <taxon>Cellvibrionales</taxon>
        <taxon>Microbulbiferaceae</taxon>
        <taxon>Biformimicrobium</taxon>
    </lineage>
</organism>
<evidence type="ECO:0000256" key="3">
    <source>
        <dbReference type="ARBA" id="ARBA00023237"/>
    </source>
</evidence>
<comment type="subunit">
    <text evidence="4">Component of the lipopolysaccharide transport and assembly complex. Interacts with LptE and LptA.</text>
</comment>
<comment type="function">
    <text evidence="4">Together with LptE, is involved in the assembly of lipopolysaccharide (LPS) at the surface of the outer membrane.</text>
</comment>
<feature type="domain" description="LptD C-terminal" evidence="6">
    <location>
        <begin position="383"/>
        <end position="785"/>
    </location>
</feature>
<keyword evidence="1 4" id="KW-0732">Signal</keyword>
<comment type="caution">
    <text evidence="4">Lacks conserved residue(s) required for the propagation of feature annotation.</text>
</comment>
<keyword evidence="3 4" id="KW-0998">Cell outer membrane</keyword>
<accession>A0ABQ6LUH6</accession>
<dbReference type="EMBL" id="BSYJ01000001">
    <property type="protein sequence ID" value="GMG85725.1"/>
    <property type="molecule type" value="Genomic_DNA"/>
</dbReference>
<dbReference type="Pfam" id="PF03968">
    <property type="entry name" value="LptD_N"/>
    <property type="match status" value="1"/>
</dbReference>
<dbReference type="InterPro" id="IPR005653">
    <property type="entry name" value="OstA-like_N"/>
</dbReference>
<feature type="domain" description="Organic solvent tolerance-like N-terminal" evidence="5">
    <location>
        <begin position="119"/>
        <end position="239"/>
    </location>
</feature>